<dbReference type="Gene3D" id="3.30.420.40">
    <property type="match status" value="1"/>
</dbReference>
<name>A0A5N0VI96_9PSEU</name>
<feature type="domain" description="Ppx/GppA phosphatase N-terminal" evidence="4">
    <location>
        <begin position="17"/>
        <end position="305"/>
    </location>
</feature>
<dbReference type="FunFam" id="3.30.420.40:FF:000138">
    <property type="entry name" value="Exopolyphosphatase 1"/>
    <property type="match status" value="1"/>
</dbReference>
<dbReference type="Pfam" id="PF02541">
    <property type="entry name" value="Ppx-GppA"/>
    <property type="match status" value="1"/>
</dbReference>
<dbReference type="SUPFAM" id="SSF53067">
    <property type="entry name" value="Actin-like ATPase domain"/>
    <property type="match status" value="2"/>
</dbReference>
<gene>
    <name evidence="5" type="ORF">FPZ12_006340</name>
</gene>
<dbReference type="InterPro" id="IPR003695">
    <property type="entry name" value="Ppx_GppA_N"/>
</dbReference>
<evidence type="ECO:0000256" key="2">
    <source>
        <dbReference type="ARBA" id="ARBA00022801"/>
    </source>
</evidence>
<dbReference type="GO" id="GO:0016462">
    <property type="term" value="F:pyrophosphatase activity"/>
    <property type="evidence" value="ECO:0007669"/>
    <property type="project" value="TreeGrafter"/>
</dbReference>
<dbReference type="InterPro" id="IPR050273">
    <property type="entry name" value="GppA/Ppx_hydrolase"/>
</dbReference>
<dbReference type="PANTHER" id="PTHR30005">
    <property type="entry name" value="EXOPOLYPHOSPHATASE"/>
    <property type="match status" value="1"/>
</dbReference>
<evidence type="ECO:0000259" key="4">
    <source>
        <dbReference type="Pfam" id="PF02541"/>
    </source>
</evidence>
<dbReference type="FunFam" id="3.30.420.150:FF:000006">
    <property type="entry name" value="Ppx/GppA family phosphatase"/>
    <property type="match status" value="1"/>
</dbReference>
<dbReference type="Gene3D" id="3.30.420.150">
    <property type="entry name" value="Exopolyphosphatase. Domain 2"/>
    <property type="match status" value="1"/>
</dbReference>
<keyword evidence="6" id="KW-1185">Reference proteome</keyword>
<dbReference type="PANTHER" id="PTHR30005:SF0">
    <property type="entry name" value="RETROGRADE REGULATION PROTEIN 2"/>
    <property type="match status" value="1"/>
</dbReference>
<accession>A0A5N0VI96</accession>
<evidence type="ECO:0000313" key="5">
    <source>
        <dbReference type="EMBL" id="KAA9164880.1"/>
    </source>
</evidence>
<feature type="region of interest" description="Disordered" evidence="3">
    <location>
        <begin position="307"/>
        <end position="348"/>
    </location>
</feature>
<evidence type="ECO:0000256" key="3">
    <source>
        <dbReference type="SAM" id="MobiDB-lite"/>
    </source>
</evidence>
<proteinExistence type="inferred from homology"/>
<dbReference type="OrthoDB" id="9793035at2"/>
<evidence type="ECO:0000256" key="1">
    <source>
        <dbReference type="ARBA" id="ARBA00007125"/>
    </source>
</evidence>
<dbReference type="InterPro" id="IPR043129">
    <property type="entry name" value="ATPase_NBD"/>
</dbReference>
<dbReference type="EMBL" id="VMNW02000006">
    <property type="protein sequence ID" value="KAA9164880.1"/>
    <property type="molecule type" value="Genomic_DNA"/>
</dbReference>
<feature type="compositionally biased region" description="Polar residues" evidence="3">
    <location>
        <begin position="319"/>
        <end position="332"/>
    </location>
</feature>
<dbReference type="AlphaFoldDB" id="A0A5N0VI96"/>
<organism evidence="5 6">
    <name type="scientific">Amycolatopsis acidicola</name>
    <dbReference type="NCBI Taxonomy" id="2596893"/>
    <lineage>
        <taxon>Bacteria</taxon>
        <taxon>Bacillati</taxon>
        <taxon>Actinomycetota</taxon>
        <taxon>Actinomycetes</taxon>
        <taxon>Pseudonocardiales</taxon>
        <taxon>Pseudonocardiaceae</taxon>
        <taxon>Amycolatopsis</taxon>
    </lineage>
</organism>
<comment type="caution">
    <text evidence="5">The sequence shown here is derived from an EMBL/GenBank/DDBJ whole genome shotgun (WGS) entry which is preliminary data.</text>
</comment>
<dbReference type="Proteomes" id="UP000319769">
    <property type="component" value="Unassembled WGS sequence"/>
</dbReference>
<protein>
    <submittedName>
        <fullName evidence="5">Ppx/GppA family phosphatase</fullName>
    </submittedName>
</protein>
<keyword evidence="2" id="KW-0378">Hydrolase</keyword>
<sequence length="348" mass="36987">MRLGVLDVGSNTVHLLVVDAHRGAHPTPMHSEKTVLRLAEQITDAGELTKRGADALVSAVESAKSAAARLGCEEVMAFATSAVREATNSGKVLRKVRDETGVELRALSGADEARLTFLAVRRWFGWSAGRLLVLDIGGGSLEVAMGIDEEPELAESLPLGAGRITRTRFSHDPPTRSELVATSAWLEDQLAPLAKKVSKLGQPERVVATSKTFRSLARLTGAAPSVAGPRVRRTLSDTALRQLIAFVSRMTAGDLAELEGVSSSRAHQLVGGALVAQAAMRALSLEELEICPWALREGLILRRLDHSNGSDDTAPGEWRSSSPNRTGNSSPVDGSEALGARWKGGRDA</sequence>
<reference evidence="5" key="1">
    <citation type="submission" date="2019-09" db="EMBL/GenBank/DDBJ databases">
        <authorList>
            <person name="Teo W.F.A."/>
            <person name="Duangmal K."/>
        </authorList>
    </citation>
    <scope>NUCLEOTIDE SEQUENCE [LARGE SCALE GENOMIC DNA]</scope>
    <source>
        <strain evidence="5">K81G1</strain>
    </source>
</reference>
<dbReference type="CDD" id="cd24056">
    <property type="entry name" value="ASKHA_NBD_MtPPX1-like"/>
    <property type="match status" value="1"/>
</dbReference>
<comment type="similarity">
    <text evidence="1">Belongs to the GppA/Ppx family.</text>
</comment>
<evidence type="ECO:0000313" key="6">
    <source>
        <dbReference type="Proteomes" id="UP000319769"/>
    </source>
</evidence>
<dbReference type="RefSeq" id="WP_144760363.1">
    <property type="nucleotide sequence ID" value="NZ_VMNW02000006.1"/>
</dbReference>